<name>H3NQY0_9FIRM</name>
<keyword evidence="1" id="KW-0472">Membrane</keyword>
<evidence type="ECO:0000256" key="1">
    <source>
        <dbReference type="SAM" id="Phobius"/>
    </source>
</evidence>
<dbReference type="AlphaFoldDB" id="H3NQY0"/>
<keyword evidence="1" id="KW-0812">Transmembrane</keyword>
<keyword evidence="3" id="KW-1185">Reference proteome</keyword>
<dbReference type="HOGENOM" id="CLU_723141_0_0_9"/>
<dbReference type="OrthoDB" id="9794917at2"/>
<gene>
    <name evidence="2" type="ORF">HMPREF9709_01741</name>
</gene>
<evidence type="ECO:0000313" key="2">
    <source>
        <dbReference type="EMBL" id="EHR31928.1"/>
    </source>
</evidence>
<keyword evidence="1" id="KW-1133">Transmembrane helix</keyword>
<proteinExistence type="predicted"/>
<feature type="transmembrane region" description="Helical" evidence="1">
    <location>
        <begin position="42"/>
        <end position="75"/>
    </location>
</feature>
<dbReference type="STRING" id="883114.HMPREF9709_01741"/>
<dbReference type="PATRIC" id="fig|883114.3.peg.1738"/>
<organism evidence="2 3">
    <name type="scientific">Helcococcus kunzii ATCC 51366</name>
    <dbReference type="NCBI Taxonomy" id="883114"/>
    <lineage>
        <taxon>Bacteria</taxon>
        <taxon>Bacillati</taxon>
        <taxon>Bacillota</taxon>
        <taxon>Tissierellia</taxon>
        <taxon>Tissierellales</taxon>
        <taxon>Peptoniphilaceae</taxon>
        <taxon>Helcococcus</taxon>
    </lineage>
</organism>
<evidence type="ECO:0000313" key="3">
    <source>
        <dbReference type="Proteomes" id="UP000004191"/>
    </source>
</evidence>
<sequence length="382" mass="44651">MERGNTPSDYLLFLDSEKGSELLSNLRAAIEQVKPFKNRAYLSLLGGVIAAILVWIVFKTFLGLVFIIPGIYFLYVLSKEDHVIYEAQRLFNDGLNRFIFGNDYLNQRCDVDYIPVGFVRGLPNLIGIWKEKTEDLGKFGQSLKIRITRTFKKVEDGKEKEIDKTTYEQGNLYVLPNNSLVKNNQAFFYFETDKFDLLESLGVSFNDKRNLSLTDTELADWYEVSVGGLKDLINTNEDEKFLWTKIITPYFESVLKALVVKYGELHLTIQDGYFFIFQPKRAAKYNSAQYGKLNDRFYNSIWGTNPKAELKEGKSSPRFAIPYLYKIYLNKIMEAMTYYFFMDHSQVDNKKLEESRRTLDYVIEEYNNLDIDEMQELYKGKY</sequence>
<protein>
    <recommendedName>
        <fullName evidence="4">DUF3137 domain-containing protein</fullName>
    </recommendedName>
</protein>
<comment type="caution">
    <text evidence="2">The sequence shown here is derived from an EMBL/GenBank/DDBJ whole genome shotgun (WGS) entry which is preliminary data.</text>
</comment>
<dbReference type="EMBL" id="AGEI01000032">
    <property type="protein sequence ID" value="EHR31928.1"/>
    <property type="molecule type" value="Genomic_DNA"/>
</dbReference>
<dbReference type="Proteomes" id="UP000004191">
    <property type="component" value="Unassembled WGS sequence"/>
</dbReference>
<evidence type="ECO:0008006" key="4">
    <source>
        <dbReference type="Google" id="ProtNLM"/>
    </source>
</evidence>
<dbReference type="RefSeq" id="WP_005399255.1">
    <property type="nucleotide sequence ID" value="NZ_JH601089.1"/>
</dbReference>
<dbReference type="GeneID" id="96999672"/>
<reference evidence="2 3" key="1">
    <citation type="submission" date="2012-01" db="EMBL/GenBank/DDBJ databases">
        <title>The Genome Sequence of Helcococcus kunzii ATCC 51366.</title>
        <authorList>
            <consortium name="The Broad Institute Genome Sequencing Platform"/>
            <person name="Earl A."/>
            <person name="Ward D."/>
            <person name="Feldgarden M."/>
            <person name="Gevers D."/>
            <person name="Huys G."/>
            <person name="Young S.K."/>
            <person name="Zeng Q."/>
            <person name="Gargeya S."/>
            <person name="Fitzgerald M."/>
            <person name="Haas B."/>
            <person name="Abouelleil A."/>
            <person name="Alvarado L."/>
            <person name="Arachchi H.M."/>
            <person name="Berlin A."/>
            <person name="Chapman S.B."/>
            <person name="Gearin G."/>
            <person name="Goldberg J."/>
            <person name="Griggs A."/>
            <person name="Gujja S."/>
            <person name="Hansen M."/>
            <person name="Heiman D."/>
            <person name="Howarth C."/>
            <person name="Larimer J."/>
            <person name="Lui A."/>
            <person name="MacDonald P.J.P."/>
            <person name="McCowen C."/>
            <person name="Montmayeur A."/>
            <person name="Murphy C."/>
            <person name="Neiman D."/>
            <person name="Pearson M."/>
            <person name="Priest M."/>
            <person name="Roberts A."/>
            <person name="Saif S."/>
            <person name="Shea T."/>
            <person name="Sisk P."/>
            <person name="Stolte C."/>
            <person name="Sykes S."/>
            <person name="Wortman J."/>
            <person name="Nusbaum C."/>
            <person name="Birren B."/>
        </authorList>
    </citation>
    <scope>NUCLEOTIDE SEQUENCE [LARGE SCALE GENOMIC DNA]</scope>
    <source>
        <strain evidence="2 3">ATCC 51366</strain>
    </source>
</reference>
<accession>H3NQY0</accession>